<gene>
    <name evidence="5" type="ORF">EI42_00387</name>
</gene>
<comment type="similarity">
    <text evidence="3">Belongs to the acetolactate synthase small subunit family.</text>
</comment>
<comment type="pathway">
    <text evidence="3">Amino-acid biosynthesis; L-isoleucine biosynthesis; L-isoleucine from 2-oxobutanoate: step 1/4.</text>
</comment>
<dbReference type="UniPathway" id="UPA00049">
    <property type="reaction ID" value="UER00059"/>
</dbReference>
<dbReference type="SUPFAM" id="SSF55021">
    <property type="entry name" value="ACT-like"/>
    <property type="match status" value="2"/>
</dbReference>
<dbReference type="GO" id="GO:1990610">
    <property type="term" value="F:acetolactate synthase regulator activity"/>
    <property type="evidence" value="ECO:0007669"/>
    <property type="project" value="UniProtKB-UniRule"/>
</dbReference>
<evidence type="ECO:0000313" key="5">
    <source>
        <dbReference type="EMBL" id="PZW36215.1"/>
    </source>
</evidence>
<dbReference type="UniPathway" id="UPA00047">
    <property type="reaction ID" value="UER00055"/>
</dbReference>
<dbReference type="InterPro" id="IPR027271">
    <property type="entry name" value="Acetolactate_synth/TF_NikR_C"/>
</dbReference>
<dbReference type="Gene3D" id="3.30.70.1150">
    <property type="entry name" value="ACT-like. Chain A, domain 2"/>
    <property type="match status" value="1"/>
</dbReference>
<comment type="function">
    <text evidence="3">Catalyzes the conversion of 2 pyruvate molecules into acetolactate in the first common step of the biosynthetic pathway of the branched-amino acids such as leucine, isoleucine, and valine.</text>
</comment>
<keyword evidence="3" id="KW-0808">Transferase</keyword>
<evidence type="ECO:0000313" key="6">
    <source>
        <dbReference type="Proteomes" id="UP000248806"/>
    </source>
</evidence>
<dbReference type="GO" id="GO:0005829">
    <property type="term" value="C:cytosol"/>
    <property type="evidence" value="ECO:0007669"/>
    <property type="project" value="TreeGrafter"/>
</dbReference>
<dbReference type="AlphaFoldDB" id="A0A326UE63"/>
<dbReference type="PANTHER" id="PTHR30239">
    <property type="entry name" value="ACETOLACTATE SYNTHASE SMALL SUBUNIT"/>
    <property type="match status" value="1"/>
</dbReference>
<reference evidence="5 6" key="1">
    <citation type="submission" date="2018-06" db="EMBL/GenBank/DDBJ databases">
        <title>Genomic Encyclopedia of Archaeal and Bacterial Type Strains, Phase II (KMG-II): from individual species to whole genera.</title>
        <authorList>
            <person name="Goeker M."/>
        </authorList>
    </citation>
    <scope>NUCLEOTIDE SEQUENCE [LARGE SCALE GENOMIC DNA]</scope>
    <source>
        <strain evidence="5 6">ATCC BAA-1881</strain>
    </source>
</reference>
<dbReference type="GO" id="GO:0009099">
    <property type="term" value="P:L-valine biosynthetic process"/>
    <property type="evidence" value="ECO:0007669"/>
    <property type="project" value="UniProtKB-UniRule"/>
</dbReference>
<evidence type="ECO:0000259" key="4">
    <source>
        <dbReference type="PROSITE" id="PS51671"/>
    </source>
</evidence>
<dbReference type="GO" id="GO:0009097">
    <property type="term" value="P:isoleucine biosynthetic process"/>
    <property type="evidence" value="ECO:0007669"/>
    <property type="project" value="UniProtKB-UniRule"/>
</dbReference>
<comment type="subunit">
    <text evidence="1 3">Dimer of large and small chains.</text>
</comment>
<keyword evidence="6" id="KW-1185">Reference proteome</keyword>
<name>A0A326UE63_THEHA</name>
<dbReference type="EC" id="2.2.1.6" evidence="3"/>
<sequence>MKDTSVMERAGHSVINPDAAQTYTLMTVAGDRPGTVDRIINILRRRRANMQTMTIARDAQADQIRVTITVNDTEVGKAYLIEQLRKIVDVQSVEEISATQVVSRELALVNVASTAETTRDILEVGNLFGAHTVDITPDSIVLEITGSSDKVSACIEQLQPFGIREIARSGQVTLARESGAE</sequence>
<dbReference type="Pfam" id="PF13710">
    <property type="entry name" value="ACT_5"/>
    <property type="match status" value="1"/>
</dbReference>
<organism evidence="5 6">
    <name type="scientific">Thermosporothrix hazakensis</name>
    <dbReference type="NCBI Taxonomy" id="644383"/>
    <lineage>
        <taxon>Bacteria</taxon>
        <taxon>Bacillati</taxon>
        <taxon>Chloroflexota</taxon>
        <taxon>Ktedonobacteria</taxon>
        <taxon>Ktedonobacterales</taxon>
        <taxon>Thermosporotrichaceae</taxon>
        <taxon>Thermosporothrix</taxon>
    </lineage>
</organism>
<comment type="pathway">
    <text evidence="3">Amino-acid biosynthesis; L-valine biosynthesis; L-valine from pyruvate: step 1/4.</text>
</comment>
<feature type="domain" description="ACT" evidence="4">
    <location>
        <begin position="24"/>
        <end position="98"/>
    </location>
</feature>
<dbReference type="EMBL" id="QKUF01000001">
    <property type="protein sequence ID" value="PZW36215.1"/>
    <property type="molecule type" value="Genomic_DNA"/>
</dbReference>
<dbReference type="Gene3D" id="3.30.70.260">
    <property type="match status" value="1"/>
</dbReference>
<proteinExistence type="inferred from homology"/>
<dbReference type="GO" id="GO:0003984">
    <property type="term" value="F:acetolactate synthase activity"/>
    <property type="evidence" value="ECO:0007669"/>
    <property type="project" value="UniProtKB-UniRule"/>
</dbReference>
<dbReference type="Proteomes" id="UP000248806">
    <property type="component" value="Unassembled WGS sequence"/>
</dbReference>
<keyword evidence="3" id="KW-0028">Amino-acid biosynthesis</keyword>
<comment type="catalytic activity">
    <reaction evidence="2 3">
        <text>2 pyruvate + H(+) = (2S)-2-acetolactate + CO2</text>
        <dbReference type="Rhea" id="RHEA:25249"/>
        <dbReference type="ChEBI" id="CHEBI:15361"/>
        <dbReference type="ChEBI" id="CHEBI:15378"/>
        <dbReference type="ChEBI" id="CHEBI:16526"/>
        <dbReference type="ChEBI" id="CHEBI:58476"/>
        <dbReference type="EC" id="2.2.1.6"/>
    </reaction>
</comment>
<protein>
    <recommendedName>
        <fullName evidence="3">Acetolactate synthase small subunit</fullName>
        <shortName evidence="3">AHAS</shortName>
        <shortName evidence="3">ALS</shortName>
        <ecNumber evidence="3">2.2.1.6</ecNumber>
    </recommendedName>
    <alternativeName>
        <fullName evidence="3">Acetohydroxy-acid synthase small subunit</fullName>
    </alternativeName>
</protein>
<dbReference type="InterPro" id="IPR019455">
    <property type="entry name" value="Acetolactate_synth_ssu_C"/>
</dbReference>
<evidence type="ECO:0000256" key="3">
    <source>
        <dbReference type="RuleBase" id="RU368092"/>
    </source>
</evidence>
<evidence type="ECO:0000256" key="1">
    <source>
        <dbReference type="ARBA" id="ARBA00011744"/>
    </source>
</evidence>
<accession>A0A326UE63</accession>
<dbReference type="Pfam" id="PF10369">
    <property type="entry name" value="ALS_ss_C"/>
    <property type="match status" value="1"/>
</dbReference>
<dbReference type="RefSeq" id="WP_111318269.1">
    <property type="nucleotide sequence ID" value="NZ_BIFX01000001.1"/>
</dbReference>
<evidence type="ECO:0000256" key="2">
    <source>
        <dbReference type="ARBA" id="ARBA00048670"/>
    </source>
</evidence>
<dbReference type="InterPro" id="IPR045865">
    <property type="entry name" value="ACT-like_dom_sf"/>
</dbReference>
<dbReference type="NCBIfam" id="TIGR00119">
    <property type="entry name" value="acolac_sm"/>
    <property type="match status" value="1"/>
</dbReference>
<dbReference type="PANTHER" id="PTHR30239:SF0">
    <property type="entry name" value="ACETOLACTATE SYNTHASE SMALL SUBUNIT 1, CHLOROPLASTIC"/>
    <property type="match status" value="1"/>
</dbReference>
<comment type="caution">
    <text evidence="5">The sequence shown here is derived from an EMBL/GenBank/DDBJ whole genome shotgun (WGS) entry which is preliminary data.</text>
</comment>
<keyword evidence="3" id="KW-0100">Branched-chain amino acid biosynthesis</keyword>
<dbReference type="NCBIfam" id="NF008864">
    <property type="entry name" value="PRK11895.1"/>
    <property type="match status" value="1"/>
</dbReference>
<dbReference type="InterPro" id="IPR002912">
    <property type="entry name" value="ACT_dom"/>
</dbReference>
<dbReference type="PROSITE" id="PS51671">
    <property type="entry name" value="ACT"/>
    <property type="match status" value="1"/>
</dbReference>
<dbReference type="OrthoDB" id="9787365at2"/>
<dbReference type="InterPro" id="IPR004789">
    <property type="entry name" value="Acetalactate_synth_ssu"/>
</dbReference>